<comment type="similarity">
    <text evidence="8">Belongs to the binding-protein-dependent transport system permease family. OppBC subfamily.</text>
</comment>
<sequence>MFIYTIRRLNLFLITLLILTLIGYSILRLDSTSLWSSQPFWSGWASYLDNLMSGHLGLNLQGDPIVHEVIAVFPATLELSFFAFVLSLVIGIPIGTLAGVKRGKFIDTAISSITLVGYSIPLFWLAMLLIMLFSLELGWLPVSGRYSLLYEIDHVTGIALVDVMLSDKSYRAEALMDTIRHLVLPTVVLAMAPTTEVIRLTRASVSDVMDQNFIKVAQTKGLSMFEIITRHILRNAIPPIIPKLGMQFSTMMTFAMLTESIFNWPGIGRWLLDAISAQDYVAIQAGVITVGSFILIANILSDLTGAFVNPLVRKEWYAIK</sequence>
<evidence type="ECO:0000256" key="7">
    <source>
        <dbReference type="ARBA" id="ARBA00023136"/>
    </source>
</evidence>
<feature type="transmembrane region" description="Helical" evidence="9">
    <location>
        <begin position="112"/>
        <end position="135"/>
    </location>
</feature>
<dbReference type="AlphaFoldDB" id="A0A0B9GWW8"/>
<dbReference type="PANTHER" id="PTHR43163">
    <property type="entry name" value="DIPEPTIDE TRANSPORT SYSTEM PERMEASE PROTEIN DPPB-RELATED"/>
    <property type="match status" value="1"/>
</dbReference>
<dbReference type="InterPro" id="IPR000515">
    <property type="entry name" value="MetI-like"/>
</dbReference>
<evidence type="ECO:0000259" key="10">
    <source>
        <dbReference type="PROSITE" id="PS50928"/>
    </source>
</evidence>
<keyword evidence="2 9" id="KW-0813">Transport</keyword>
<dbReference type="EMBL" id="JWLZ01000202">
    <property type="protein sequence ID" value="KHT61152.1"/>
    <property type="molecule type" value="Genomic_DNA"/>
</dbReference>
<keyword evidence="7 9" id="KW-0472">Membrane</keyword>
<evidence type="ECO:0000313" key="12">
    <source>
        <dbReference type="Proteomes" id="UP000031278"/>
    </source>
</evidence>
<dbReference type="Pfam" id="PF00528">
    <property type="entry name" value="BPD_transp_1"/>
    <property type="match status" value="1"/>
</dbReference>
<evidence type="ECO:0000256" key="6">
    <source>
        <dbReference type="ARBA" id="ARBA00022989"/>
    </source>
</evidence>
<evidence type="ECO:0000313" key="11">
    <source>
        <dbReference type="EMBL" id="KHT61152.1"/>
    </source>
</evidence>
<dbReference type="GO" id="GO:0005886">
    <property type="term" value="C:plasma membrane"/>
    <property type="evidence" value="ECO:0007669"/>
    <property type="project" value="UniProtKB-SubCell"/>
</dbReference>
<dbReference type="Gene3D" id="1.10.3720.10">
    <property type="entry name" value="MetI-like"/>
    <property type="match status" value="1"/>
</dbReference>
<feature type="domain" description="ABC transmembrane type-1" evidence="10">
    <location>
        <begin position="73"/>
        <end position="301"/>
    </location>
</feature>
<organism evidence="11 12">
    <name type="scientific">Photobacterium gaetbulicola</name>
    <dbReference type="NCBI Taxonomy" id="1295392"/>
    <lineage>
        <taxon>Bacteria</taxon>
        <taxon>Pseudomonadati</taxon>
        <taxon>Pseudomonadota</taxon>
        <taxon>Gammaproteobacteria</taxon>
        <taxon>Vibrionales</taxon>
        <taxon>Vibrionaceae</taxon>
        <taxon>Photobacterium</taxon>
    </lineage>
</organism>
<dbReference type="GO" id="GO:0071916">
    <property type="term" value="F:dipeptide transmembrane transporter activity"/>
    <property type="evidence" value="ECO:0007669"/>
    <property type="project" value="TreeGrafter"/>
</dbReference>
<protein>
    <submittedName>
        <fullName evidence="11">Peptide ABC transporter permease</fullName>
    </submittedName>
</protein>
<feature type="transmembrane region" description="Helical" evidence="9">
    <location>
        <begin position="81"/>
        <end position="100"/>
    </location>
</feature>
<evidence type="ECO:0000256" key="9">
    <source>
        <dbReference type="RuleBase" id="RU363032"/>
    </source>
</evidence>
<evidence type="ECO:0000256" key="5">
    <source>
        <dbReference type="ARBA" id="ARBA00022692"/>
    </source>
</evidence>
<evidence type="ECO:0000256" key="1">
    <source>
        <dbReference type="ARBA" id="ARBA00004429"/>
    </source>
</evidence>
<keyword evidence="5 9" id="KW-0812">Transmembrane</keyword>
<keyword evidence="3" id="KW-1003">Cell membrane</keyword>
<accession>A0A0B9GWW8</accession>
<dbReference type="CDD" id="cd06261">
    <property type="entry name" value="TM_PBP2"/>
    <property type="match status" value="1"/>
</dbReference>
<proteinExistence type="inferred from homology"/>
<feature type="transmembrane region" description="Helical" evidence="9">
    <location>
        <begin position="9"/>
        <end position="27"/>
    </location>
</feature>
<evidence type="ECO:0000256" key="8">
    <source>
        <dbReference type="ARBA" id="ARBA00024202"/>
    </source>
</evidence>
<dbReference type="RefSeq" id="WP_039468021.1">
    <property type="nucleotide sequence ID" value="NZ_JWLZ01000202.1"/>
</dbReference>
<comment type="caution">
    <text evidence="11">The sequence shown here is derived from an EMBL/GenBank/DDBJ whole genome shotgun (WGS) entry which is preliminary data.</text>
</comment>
<evidence type="ECO:0000256" key="3">
    <source>
        <dbReference type="ARBA" id="ARBA00022475"/>
    </source>
</evidence>
<dbReference type="Proteomes" id="UP000031278">
    <property type="component" value="Unassembled WGS sequence"/>
</dbReference>
<dbReference type="InterPro" id="IPR035906">
    <property type="entry name" value="MetI-like_sf"/>
</dbReference>
<dbReference type="PROSITE" id="PS50928">
    <property type="entry name" value="ABC_TM1"/>
    <property type="match status" value="1"/>
</dbReference>
<reference evidence="11 12" key="1">
    <citation type="submission" date="2014-12" db="EMBL/GenBank/DDBJ databases">
        <title>Genome sequencing of Photobacterium gaetbulicola AD005a.</title>
        <authorList>
            <person name="Adrian T.G.S."/>
            <person name="Chan K.G."/>
        </authorList>
    </citation>
    <scope>NUCLEOTIDE SEQUENCE [LARGE SCALE GENOMIC DNA]</scope>
    <source>
        <strain evidence="11 12">AD005a</strain>
    </source>
</reference>
<name>A0A0B9GWW8_9GAMM</name>
<evidence type="ECO:0000256" key="2">
    <source>
        <dbReference type="ARBA" id="ARBA00022448"/>
    </source>
</evidence>
<dbReference type="PANTHER" id="PTHR43163:SF4">
    <property type="entry name" value="PUTRESCINE EXPORT SYSTEM PERMEASE PROTEIN SAPB"/>
    <property type="match status" value="1"/>
</dbReference>
<keyword evidence="6 9" id="KW-1133">Transmembrane helix</keyword>
<gene>
    <name evidence="11" type="ORF">RJ45_22765</name>
</gene>
<keyword evidence="4" id="KW-0997">Cell inner membrane</keyword>
<dbReference type="SUPFAM" id="SSF161098">
    <property type="entry name" value="MetI-like"/>
    <property type="match status" value="1"/>
</dbReference>
<comment type="subcellular location">
    <subcellularLocation>
        <location evidence="1">Cell inner membrane</location>
        <topology evidence="1">Multi-pass membrane protein</topology>
    </subcellularLocation>
    <subcellularLocation>
        <location evidence="9">Cell membrane</location>
        <topology evidence="9">Multi-pass membrane protein</topology>
    </subcellularLocation>
</comment>
<evidence type="ECO:0000256" key="4">
    <source>
        <dbReference type="ARBA" id="ARBA00022519"/>
    </source>
</evidence>